<dbReference type="RefSeq" id="WP_154561117.1">
    <property type="nucleotide sequence ID" value="NZ_VUMG01000001.1"/>
</dbReference>
<keyword evidence="3" id="KW-1185">Reference proteome</keyword>
<proteinExistence type="predicted"/>
<organism evidence="2 3">
    <name type="scientific">Cutibacterium porci</name>
    <dbReference type="NCBI Taxonomy" id="2605781"/>
    <lineage>
        <taxon>Bacteria</taxon>
        <taxon>Bacillati</taxon>
        <taxon>Actinomycetota</taxon>
        <taxon>Actinomycetes</taxon>
        <taxon>Propionibacteriales</taxon>
        <taxon>Propionibacteriaceae</taxon>
        <taxon>Cutibacterium</taxon>
    </lineage>
</organism>
<dbReference type="AlphaFoldDB" id="A0A7K0J3V4"/>
<evidence type="ECO:0000256" key="1">
    <source>
        <dbReference type="SAM" id="MobiDB-lite"/>
    </source>
</evidence>
<dbReference type="Gene3D" id="3.30.559.10">
    <property type="entry name" value="Chloramphenicol acetyltransferase-like domain"/>
    <property type="match status" value="1"/>
</dbReference>
<accession>A0A7K0J3V4</accession>
<protein>
    <submittedName>
        <fullName evidence="2">Peptide synthetase</fullName>
    </submittedName>
</protein>
<sequence>MTCYSRRISGIERGYLHIATRGPHPTIHTVIDFDGTVPAETWHHASGVATAANPGMAVVRRSRRWAHNSHPCPVVFHEWVDDPNDVKEFHDDINLVTGPVTTVHVFQDEDRTRVVLAASHAVTDGRGMERFLVDLLAAVDGREPVGSPDVETDVEAARSLGASSRPQPNVTRRDPVRSPLGGKDNHRHWTSRAWPSAPGAMSARIGAAVARMIDHPVMVIIPVDLRRHLPHLRSTANLSAQLPLTIQPGQPWKSIHGHLLMALARKHDLAMISEDFRQNNPFTTTLVGSQTDGLDGNFPCAAIISDHGKLDISRFRTSTLTPVAMHSLPMLVPYSGMFISSSTVNDATTVTIAHRLDDDPQIIDTFFDLINDQMAD</sequence>
<evidence type="ECO:0000313" key="2">
    <source>
        <dbReference type="EMBL" id="MSS44620.1"/>
    </source>
</evidence>
<evidence type="ECO:0000313" key="3">
    <source>
        <dbReference type="Proteomes" id="UP000466104"/>
    </source>
</evidence>
<name>A0A7K0J3V4_9ACTN</name>
<gene>
    <name evidence="2" type="ORF">FYJ43_00760</name>
</gene>
<dbReference type="SUPFAM" id="SSF52777">
    <property type="entry name" value="CoA-dependent acyltransferases"/>
    <property type="match status" value="1"/>
</dbReference>
<reference evidence="2 3" key="1">
    <citation type="submission" date="2019-08" db="EMBL/GenBank/DDBJ databases">
        <title>In-depth cultivation of the pig gut microbiome towards novel bacterial diversity and tailored functional studies.</title>
        <authorList>
            <person name="Wylensek D."/>
            <person name="Hitch T.C.A."/>
            <person name="Clavel T."/>
        </authorList>
    </citation>
    <scope>NUCLEOTIDE SEQUENCE [LARGE SCALE GENOMIC DNA]</scope>
    <source>
        <strain evidence="2 3">WCA-380-WT-3A</strain>
    </source>
</reference>
<feature type="compositionally biased region" description="Polar residues" evidence="1">
    <location>
        <begin position="161"/>
        <end position="170"/>
    </location>
</feature>
<dbReference type="EMBL" id="VUMG01000001">
    <property type="protein sequence ID" value="MSS44620.1"/>
    <property type="molecule type" value="Genomic_DNA"/>
</dbReference>
<dbReference type="Proteomes" id="UP000466104">
    <property type="component" value="Unassembled WGS sequence"/>
</dbReference>
<feature type="region of interest" description="Disordered" evidence="1">
    <location>
        <begin position="158"/>
        <end position="195"/>
    </location>
</feature>
<comment type="caution">
    <text evidence="2">The sequence shown here is derived from an EMBL/GenBank/DDBJ whole genome shotgun (WGS) entry which is preliminary data.</text>
</comment>
<dbReference type="InterPro" id="IPR023213">
    <property type="entry name" value="CAT-like_dom_sf"/>
</dbReference>